<gene>
    <name evidence="2" type="ORF">PVP01_0009600</name>
</gene>
<dbReference type="VEuPathDB" id="PlasmoDB:PVPAM_060037000"/>
<dbReference type="VEuPathDB" id="PlasmoDB:PVX_033190"/>
<dbReference type="VEuPathDB" id="PlasmoDB:PVP01_0009600"/>
<proteinExistence type="predicted"/>
<keyword evidence="1" id="KW-1133">Transmembrane helix</keyword>
<evidence type="ECO:0000313" key="2">
    <source>
        <dbReference type="EMBL" id="VVA00247.1"/>
    </source>
</evidence>
<keyword evidence="1" id="KW-0472">Membrane</keyword>
<protein>
    <submittedName>
        <fullName evidence="2">VIR protein</fullName>
    </submittedName>
</protein>
<evidence type="ECO:0000256" key="1">
    <source>
        <dbReference type="SAM" id="Phobius"/>
    </source>
</evidence>
<keyword evidence="1" id="KW-0812">Transmembrane</keyword>
<dbReference type="InterPro" id="IPR008780">
    <property type="entry name" value="Plasmodium_Vir"/>
</dbReference>
<sequence length="356" mass="41567">MSKDKQYILDEIKKNYIINENSKFYKIYEVFDKSCESFTDGHLSCLRDPTNSWAKSGKAIKVLKKLYSNLYRIYATLTGSNNSYVDDIKREDYKLCFTSLKYWLYDQIITKELEETKIVEIFTGWKSYIKGKVENPTSNYCEFNKLTLDEIKKLKNIYALYTVLYDNDKFETCNKNTCKYLDYVGKGLDELISSINSCSSNPNMTNYCKELKEFLDLCKEENEDAGISIYLENKKIEADRTGKYLLFSEKYNDQLLYIYLKDEKLLNFVKKSDFLSNKTTTIAATSVVGSAIGLSSIFYYFYKFTPFGSTLRKGKGKNIVNIDEEEHDSLLYTSNTEQTPYKSRKYNVAYHTFSDT</sequence>
<dbReference type="AlphaFoldDB" id="A0A565A882"/>
<dbReference type="Proteomes" id="UP000220605">
    <property type="component" value="Unassembled WGS sequence"/>
</dbReference>
<feature type="transmembrane region" description="Helical" evidence="1">
    <location>
        <begin position="282"/>
        <end position="302"/>
    </location>
</feature>
<dbReference type="EMBL" id="FLZR02000056">
    <property type="protein sequence ID" value="VVA00247.1"/>
    <property type="molecule type" value="Genomic_DNA"/>
</dbReference>
<accession>A0A565A882</accession>
<name>A0A565A882_PLAVI</name>
<dbReference type="Pfam" id="PF05795">
    <property type="entry name" value="Plasmodium_Vir"/>
    <property type="match status" value="1"/>
</dbReference>
<dbReference type="VEuPathDB" id="PlasmoDB:PVW1_070046300"/>
<organism evidence="2">
    <name type="scientific">Plasmodium vivax</name>
    <name type="common">malaria parasite P. vivax</name>
    <dbReference type="NCBI Taxonomy" id="5855"/>
    <lineage>
        <taxon>Eukaryota</taxon>
        <taxon>Sar</taxon>
        <taxon>Alveolata</taxon>
        <taxon>Apicomplexa</taxon>
        <taxon>Aconoidasida</taxon>
        <taxon>Haemosporida</taxon>
        <taxon>Plasmodiidae</taxon>
        <taxon>Plasmodium</taxon>
        <taxon>Plasmodium (Plasmodium)</taxon>
    </lineage>
</organism>
<reference evidence="2" key="1">
    <citation type="submission" date="2016-07" db="EMBL/GenBank/DDBJ databases">
        <authorList>
            <consortium name="Pathogen Informatics"/>
        </authorList>
    </citation>
    <scope>NUCLEOTIDE SEQUENCE</scope>
</reference>
<dbReference type="OrthoDB" id="10298679at2759"/>